<gene>
    <name evidence="3" type="ORF">Z520_03246</name>
</gene>
<feature type="domain" description="T6SS Phospholipase effector Tle1-like catalytic" evidence="2">
    <location>
        <begin position="88"/>
        <end position="167"/>
    </location>
</feature>
<dbReference type="EMBL" id="KN848066">
    <property type="protein sequence ID" value="KIY00583.1"/>
    <property type="molecule type" value="Genomic_DNA"/>
</dbReference>
<protein>
    <recommendedName>
        <fullName evidence="2">T6SS Phospholipase effector Tle1-like catalytic domain-containing protein</fullName>
    </recommendedName>
</protein>
<dbReference type="AlphaFoldDB" id="A0A0D2K426"/>
<evidence type="ECO:0000313" key="4">
    <source>
        <dbReference type="Proteomes" id="UP000053411"/>
    </source>
</evidence>
<dbReference type="OrthoDB" id="3162439at2759"/>
<feature type="compositionally biased region" description="Gly residues" evidence="1">
    <location>
        <begin position="33"/>
        <end position="44"/>
    </location>
</feature>
<keyword evidence="4" id="KW-1185">Reference proteome</keyword>
<dbReference type="VEuPathDB" id="FungiDB:Z520_03246"/>
<dbReference type="Proteomes" id="UP000053411">
    <property type="component" value="Unassembled WGS sequence"/>
</dbReference>
<feature type="compositionally biased region" description="Polar residues" evidence="1">
    <location>
        <begin position="64"/>
        <end position="74"/>
    </location>
</feature>
<reference evidence="3 4" key="1">
    <citation type="submission" date="2015-01" db="EMBL/GenBank/DDBJ databases">
        <title>The Genome Sequence of Fonsecaea multimorphosa CBS 102226.</title>
        <authorList>
            <consortium name="The Broad Institute Genomics Platform"/>
            <person name="Cuomo C."/>
            <person name="de Hoog S."/>
            <person name="Gorbushina A."/>
            <person name="Stielow B."/>
            <person name="Teixiera M."/>
            <person name="Abouelleil A."/>
            <person name="Chapman S.B."/>
            <person name="Priest M."/>
            <person name="Young S.K."/>
            <person name="Wortman J."/>
            <person name="Nusbaum C."/>
            <person name="Birren B."/>
        </authorList>
    </citation>
    <scope>NUCLEOTIDE SEQUENCE [LARGE SCALE GENOMIC DNA]</scope>
    <source>
        <strain evidence="3 4">CBS 102226</strain>
    </source>
</reference>
<dbReference type="InterPro" id="IPR018712">
    <property type="entry name" value="Tle1-like_cat"/>
</dbReference>
<dbReference type="STRING" id="1442371.A0A0D2K426"/>
<feature type="region of interest" description="Disordered" evidence="1">
    <location>
        <begin position="502"/>
        <end position="585"/>
    </location>
</feature>
<proteinExistence type="predicted"/>
<feature type="region of interest" description="Disordered" evidence="1">
    <location>
        <begin position="167"/>
        <end position="203"/>
    </location>
</feature>
<accession>A0A0D2K426</accession>
<evidence type="ECO:0000259" key="2">
    <source>
        <dbReference type="Pfam" id="PF09994"/>
    </source>
</evidence>
<sequence length="585" mass="61785">MSTRPRASSTTRGAGPSGRGAPRGRGAPTTTRGRGGAGARGGSLPGTQPQPAPDPSQGAAPTGPQATDPTQGTVPTGAEPDQSSPTGRRLLIFCDGTGENGGDNSGKTSNLARLALSIGAEGTDRKEQICYYQQGLGTGKFSVSKIFQMAVGQGMAENIQNIYSALAPQAASPSQPEASTSQRAEPAQPGASSSTTEPGSPPRWQRGDTLCFFGFSRGAATARFAANFIATVGFRLEGPAATSEVGQLYETWNALKEDTDYKLPEGFEKPEIECVGVFDTVSALGITRTQQAGIRPGVATTADPLKAKGDVLNGSILSGFHALALHEMRQAFAPDLWIAQASPAQKIFQTWFIGKHSDIGGGPPQDQPNSGLANATLRWMVERIRSIGIGVAIENEELNAQLAIPESEAGQGQVRSQNPVTGTVAGGPQVQRQPGTYQKGHEAVHISVRIQGLLNTKELPQQPSLEALIGRSQPVPNSTTEFEWGRTVEGDEITMLEDTVIAPEENAPGDKERPNKVEEELPKGAEEHPHEVEEGLLHDLLGDDSPSVAKSKLKKVEREQLVTESARKEARGRSTTSWAQEGLDD</sequence>
<dbReference type="Pfam" id="PF09994">
    <property type="entry name" value="T6SS_Tle1-like_cat"/>
    <property type="match status" value="2"/>
</dbReference>
<feature type="region of interest" description="Disordered" evidence="1">
    <location>
        <begin position="408"/>
        <end position="439"/>
    </location>
</feature>
<dbReference type="PANTHER" id="PTHR33840:SF1">
    <property type="entry name" value="TLE1 PHOSPHOLIPASE DOMAIN-CONTAINING PROTEIN"/>
    <property type="match status" value="1"/>
</dbReference>
<dbReference type="PANTHER" id="PTHR33840">
    <property type="match status" value="1"/>
</dbReference>
<feature type="compositionally biased region" description="Basic and acidic residues" evidence="1">
    <location>
        <begin position="554"/>
        <end position="572"/>
    </location>
</feature>
<evidence type="ECO:0000313" key="3">
    <source>
        <dbReference type="EMBL" id="KIY00583.1"/>
    </source>
</evidence>
<feature type="domain" description="T6SS Phospholipase effector Tle1-like catalytic" evidence="2">
    <location>
        <begin position="204"/>
        <end position="382"/>
    </location>
</feature>
<feature type="region of interest" description="Disordered" evidence="1">
    <location>
        <begin position="1"/>
        <end position="109"/>
    </location>
</feature>
<organism evidence="3 4">
    <name type="scientific">Fonsecaea multimorphosa CBS 102226</name>
    <dbReference type="NCBI Taxonomy" id="1442371"/>
    <lineage>
        <taxon>Eukaryota</taxon>
        <taxon>Fungi</taxon>
        <taxon>Dikarya</taxon>
        <taxon>Ascomycota</taxon>
        <taxon>Pezizomycotina</taxon>
        <taxon>Eurotiomycetes</taxon>
        <taxon>Chaetothyriomycetidae</taxon>
        <taxon>Chaetothyriales</taxon>
        <taxon>Herpotrichiellaceae</taxon>
        <taxon>Fonsecaea</taxon>
    </lineage>
</organism>
<dbReference type="RefSeq" id="XP_016634705.1">
    <property type="nucleotide sequence ID" value="XM_016773759.1"/>
</dbReference>
<name>A0A0D2K426_9EURO</name>
<evidence type="ECO:0000256" key="1">
    <source>
        <dbReference type="SAM" id="MobiDB-lite"/>
    </source>
</evidence>
<dbReference type="GeneID" id="27708992"/>
<feature type="compositionally biased region" description="Low complexity" evidence="1">
    <location>
        <begin position="167"/>
        <end position="182"/>
    </location>
</feature>
<feature type="compositionally biased region" description="Basic and acidic residues" evidence="1">
    <location>
        <begin position="508"/>
        <end position="541"/>
    </location>
</feature>